<feature type="domain" description="GGDEF" evidence="5">
    <location>
        <begin position="265"/>
        <end position="417"/>
    </location>
</feature>
<feature type="region of interest" description="Disordered" evidence="3">
    <location>
        <begin position="348"/>
        <end position="368"/>
    </location>
</feature>
<dbReference type="PANTHER" id="PTHR45138:SF9">
    <property type="entry name" value="DIGUANYLATE CYCLASE DGCM-RELATED"/>
    <property type="match status" value="1"/>
</dbReference>
<feature type="transmembrane region" description="Helical" evidence="4">
    <location>
        <begin position="199"/>
        <end position="219"/>
    </location>
</feature>
<dbReference type="InterPro" id="IPR043128">
    <property type="entry name" value="Rev_trsase/Diguanyl_cyclase"/>
</dbReference>
<feature type="transmembrane region" description="Helical" evidence="4">
    <location>
        <begin position="12"/>
        <end position="28"/>
    </location>
</feature>
<sequence>MRPRASYRVSHFLPPLLLVLGGGVVGSLTALSDFFISLFNVLPTLLLLLGGAFCSAYGRVRQVALLLVVYLAYYQLDTQVDYYQAEGVVREDAGLVFHLVSLLLPMLYGLYGCWEERTHLLQDFVARGAVLLALLGVVVALGSSYPDAVLGFIGKVHWSWLHGSWMRLVQLAYLAFAAALVALMLVYWRQPRPQHAAQLLGLLGVLWMMPKVFMLPHALHVMSSMVMLALTASVAHEAYQMAFRDELTGLPGRRALNERLRRLGRNYVLAMTDVDHFKKFNDTYGHDVGDQVLRLVASRLRKVGGGGKAYRYGGEEFTILFSGKTMDECMPHLEAVRQAIEQYQMQLRDQGARPKNDDAGRAKRGAAGGQSVSVTISIGVAERDAEQRTPEEVIKAADQALYSAKSAGRNRVFRHGENRRGAVRVKRTPA</sequence>
<dbReference type="Gene3D" id="3.30.70.270">
    <property type="match status" value="1"/>
</dbReference>
<evidence type="ECO:0000256" key="2">
    <source>
        <dbReference type="ARBA" id="ARBA00034247"/>
    </source>
</evidence>
<keyword evidence="4" id="KW-0472">Membrane</keyword>
<evidence type="ECO:0000256" key="3">
    <source>
        <dbReference type="SAM" id="MobiDB-lite"/>
    </source>
</evidence>
<evidence type="ECO:0000259" key="5">
    <source>
        <dbReference type="PROSITE" id="PS50887"/>
    </source>
</evidence>
<feature type="transmembrane region" description="Helical" evidence="4">
    <location>
        <begin position="165"/>
        <end position="187"/>
    </location>
</feature>
<evidence type="ECO:0000256" key="4">
    <source>
        <dbReference type="SAM" id="Phobius"/>
    </source>
</evidence>
<dbReference type="GO" id="GO:0005886">
    <property type="term" value="C:plasma membrane"/>
    <property type="evidence" value="ECO:0007669"/>
    <property type="project" value="TreeGrafter"/>
</dbReference>
<dbReference type="OrthoDB" id="9812260at2"/>
<gene>
    <name evidence="6" type="ORF">PCA10_04800</name>
</gene>
<comment type="catalytic activity">
    <reaction evidence="2">
        <text>2 GTP = 3',3'-c-di-GMP + 2 diphosphate</text>
        <dbReference type="Rhea" id="RHEA:24898"/>
        <dbReference type="ChEBI" id="CHEBI:33019"/>
        <dbReference type="ChEBI" id="CHEBI:37565"/>
        <dbReference type="ChEBI" id="CHEBI:58805"/>
        <dbReference type="EC" id="2.7.7.65"/>
    </reaction>
</comment>
<evidence type="ECO:0000313" key="6">
    <source>
        <dbReference type="EMBL" id="BAN46212.1"/>
    </source>
</evidence>
<dbReference type="AlphaFoldDB" id="S6AC91"/>
<dbReference type="NCBIfam" id="TIGR00254">
    <property type="entry name" value="GGDEF"/>
    <property type="match status" value="1"/>
</dbReference>
<feature type="transmembrane region" description="Helical" evidence="4">
    <location>
        <begin position="60"/>
        <end position="76"/>
    </location>
</feature>
<dbReference type="HOGENOM" id="CLU_054734_0_0_6"/>
<dbReference type="InterPro" id="IPR029787">
    <property type="entry name" value="Nucleotide_cyclase"/>
</dbReference>
<dbReference type="InterPro" id="IPR050469">
    <property type="entry name" value="Diguanylate_Cyclase"/>
</dbReference>
<feature type="compositionally biased region" description="Basic and acidic residues" evidence="3">
    <location>
        <begin position="350"/>
        <end position="361"/>
    </location>
</feature>
<proteinExistence type="predicted"/>
<dbReference type="GO" id="GO:1902201">
    <property type="term" value="P:negative regulation of bacterial-type flagellum-dependent cell motility"/>
    <property type="evidence" value="ECO:0007669"/>
    <property type="project" value="TreeGrafter"/>
</dbReference>
<feature type="transmembrane region" description="Helical" evidence="4">
    <location>
        <begin position="126"/>
        <end position="145"/>
    </location>
</feature>
<dbReference type="RefSeq" id="WP_016490423.1">
    <property type="nucleotide sequence ID" value="NC_021499.1"/>
</dbReference>
<dbReference type="Pfam" id="PF00990">
    <property type="entry name" value="GGDEF"/>
    <property type="match status" value="2"/>
</dbReference>
<dbReference type="GO" id="GO:0052621">
    <property type="term" value="F:diguanylate cyclase activity"/>
    <property type="evidence" value="ECO:0007669"/>
    <property type="project" value="UniProtKB-EC"/>
</dbReference>
<keyword evidence="4" id="KW-1133">Transmembrane helix</keyword>
<dbReference type="PATRIC" id="fig|1245471.3.peg.482"/>
<dbReference type="EC" id="2.7.7.65" evidence="1"/>
<dbReference type="InterPro" id="IPR000160">
    <property type="entry name" value="GGDEF_dom"/>
</dbReference>
<dbReference type="eggNOG" id="COG2199">
    <property type="taxonomic scope" value="Bacteria"/>
</dbReference>
<keyword evidence="4" id="KW-0812">Transmembrane</keyword>
<dbReference type="CDD" id="cd01949">
    <property type="entry name" value="GGDEF"/>
    <property type="match status" value="1"/>
</dbReference>
<dbReference type="EMBL" id="AP013068">
    <property type="protein sequence ID" value="BAN46212.1"/>
    <property type="molecule type" value="Genomic_DNA"/>
</dbReference>
<name>S6AC91_METRE</name>
<feature type="transmembrane region" description="Helical" evidence="4">
    <location>
        <begin position="96"/>
        <end position="114"/>
    </location>
</feature>
<organism evidence="6 7">
    <name type="scientific">Metapseudomonas resinovorans NBRC 106553</name>
    <dbReference type="NCBI Taxonomy" id="1245471"/>
    <lineage>
        <taxon>Bacteria</taxon>
        <taxon>Pseudomonadati</taxon>
        <taxon>Pseudomonadota</taxon>
        <taxon>Gammaproteobacteria</taxon>
        <taxon>Pseudomonadales</taxon>
        <taxon>Pseudomonadaceae</taxon>
        <taxon>Metapseudomonas</taxon>
    </lineage>
</organism>
<dbReference type="GO" id="GO:0043709">
    <property type="term" value="P:cell adhesion involved in single-species biofilm formation"/>
    <property type="evidence" value="ECO:0007669"/>
    <property type="project" value="TreeGrafter"/>
</dbReference>
<dbReference type="SUPFAM" id="SSF55073">
    <property type="entry name" value="Nucleotide cyclase"/>
    <property type="match status" value="1"/>
</dbReference>
<protein>
    <recommendedName>
        <fullName evidence="1">diguanylate cyclase</fullName>
        <ecNumber evidence="1">2.7.7.65</ecNumber>
    </recommendedName>
</protein>
<keyword evidence="7" id="KW-1185">Reference proteome</keyword>
<evidence type="ECO:0000313" key="7">
    <source>
        <dbReference type="Proteomes" id="UP000015503"/>
    </source>
</evidence>
<feature type="compositionally biased region" description="Basic residues" evidence="3">
    <location>
        <begin position="421"/>
        <end position="430"/>
    </location>
</feature>
<dbReference type="STRING" id="1245471.PCA10_04800"/>
<feature type="transmembrane region" description="Helical" evidence="4">
    <location>
        <begin position="34"/>
        <end position="53"/>
    </location>
</feature>
<dbReference type="PANTHER" id="PTHR45138">
    <property type="entry name" value="REGULATORY COMPONENTS OF SENSORY TRANSDUCTION SYSTEM"/>
    <property type="match status" value="1"/>
</dbReference>
<reference evidence="6 7" key="1">
    <citation type="journal article" date="2013" name="Genome Announc.">
        <title>Complete Genome Sequence of the Carbazole Degrader Pseudomonas resinovorans Strain CA10 (NBRC 106553).</title>
        <authorList>
            <person name="Shintani M."/>
            <person name="Hosoyama A."/>
            <person name="Ohji S."/>
            <person name="Tsuchikane K."/>
            <person name="Takarada H."/>
            <person name="Yamazoe A."/>
            <person name="Fujita N."/>
            <person name="Nojiri H."/>
        </authorList>
    </citation>
    <scope>NUCLEOTIDE SEQUENCE [LARGE SCALE GENOMIC DNA]</scope>
    <source>
        <strain evidence="6 7">NBRC 106553</strain>
    </source>
</reference>
<evidence type="ECO:0000256" key="1">
    <source>
        <dbReference type="ARBA" id="ARBA00012528"/>
    </source>
</evidence>
<dbReference type="SMART" id="SM00267">
    <property type="entry name" value="GGDEF"/>
    <property type="match status" value="1"/>
</dbReference>
<dbReference type="KEGG" id="pre:PCA10_04800"/>
<feature type="region of interest" description="Disordered" evidence="3">
    <location>
        <begin position="411"/>
        <end position="430"/>
    </location>
</feature>
<dbReference type="Proteomes" id="UP000015503">
    <property type="component" value="Chromosome"/>
</dbReference>
<accession>S6AC91</accession>
<dbReference type="PROSITE" id="PS50887">
    <property type="entry name" value="GGDEF"/>
    <property type="match status" value="1"/>
</dbReference>